<keyword evidence="6" id="KW-0812">Transmembrane</keyword>
<dbReference type="GO" id="GO:0009279">
    <property type="term" value="C:cell outer membrane"/>
    <property type="evidence" value="ECO:0007669"/>
    <property type="project" value="UniProtKB-SubCell"/>
</dbReference>
<evidence type="ECO:0000256" key="5">
    <source>
        <dbReference type="ARBA" id="ARBA00022452"/>
    </source>
</evidence>
<evidence type="ECO:0000256" key="1">
    <source>
        <dbReference type="ARBA" id="ARBA00004241"/>
    </source>
</evidence>
<keyword evidence="10" id="KW-0998">Cell outer membrane</keyword>
<comment type="caution">
    <text evidence="13">The sequence shown here is derived from an EMBL/GenBank/DDBJ whole genome shotgun (WGS) entry which is preliminary data.</text>
</comment>
<organism evidence="13 14">
    <name type="scientific">Phoenicibacter congonensis</name>
    <dbReference type="NCBI Taxonomy" id="1944646"/>
    <lineage>
        <taxon>Bacteria</taxon>
        <taxon>Bacillati</taxon>
        <taxon>Actinomycetota</taxon>
        <taxon>Coriobacteriia</taxon>
        <taxon>Eggerthellales</taxon>
        <taxon>Eggerthellaceae</taxon>
        <taxon>Phoenicibacter</taxon>
    </lineage>
</organism>
<sequence length="1474" mass="153560">MDYSNMYVIDGKLGVFTNYDGSTVYTGTVYGKNNEILMTVKDGDSFYSYWAASVTDPSATMATYRVADYKKDLATLEENDNKLYRNDIKKVTMSTDTNTATFNLLRNGDTDAGILVEGGAITITSGGGTGGSGVANDTWVRVANGEGTNQTFATGTKVEAIGSEAALTGVKINGTDYAINNKTYIAGTNVQISDDNVISATDTKYTAGNNVTIDADNKIHATDTKYTAGANVQINDDNVISATDTDTTYSAGSNVTIDADNKIHAVDTTYTAGTGIKIEGENNAISVDPTNVNLSYRANNAATSNSVSLSQGLNFVQDGSVTVTTGENGLVTISGQNNYVTQGTYDAENKKLQLTRDGVEGTVDIDLSAIKGGGWKLQTTGEAVTVEPESTVKFEGVNSNINVTNNGATVKVGLNSALTGITSVSNGNAVVALNDGNVVVNSKVSFGQDGKISNVAAGTAATDAVNVSQLNAAKTVVVAGNSNVTVTPSSETPDGHTIYTIETKDTTYTAGTNVQISDDNVISATDTDTTYSAGSNVTIDADNKIHAVDTTYTAGTGIKIEGENNAISVDPTNVNLSYRANNAATSNSVSLSQGLNFVQDGSVTVTTGENGLVTISGQNNYVTQGTYDAENKKLQLTRDGVEGTVDIDLSAIKGGGWKLQTTGEAVTVEPESTVKFEGVNSNINVTNNGATVKVGLNSALTGITSVSNGNAVVALNDGNVVVNSKVSFGQDGKISNVAAGTAATDAVNVSQLNAAKTVVVAGNSNVTVTPSSETPDGHTIYTIETKDTTYTAGNNVAISEDNVISAVDTTYTAGNGIAITGAANAISVKLKTDETNLAVDQNGLSLNKALEVDSVDAGGTVINSSGLSIGNNTYVSSSGLNANSQKITDVLAGEDDTDAVNVAQLRDVEVEAGKHTTLADGKNTTVEPVATSDGHLEYKVNLNAALEDITSISNGGKQIDMTGNQILLRNGDATLAVAKGASGMQNGTGASVVLMGQQTVINSHVVVDSTGKISGVADGEINATSTDAINGSQLHATNERVSKVEGDITSINTEITSIKGDINAINTRIDGIDAEITEINTKVETNTQNIATNTENISKLDVRVTNVEELAKKHTTVEEGSNITVTEGENDDGGKKYTVALKDEISLAKVTTGGTVMNNDGLKVGANVSVTKDAVTAGSTSISDDGLKIGDKTYVSSDGLNANSQKITNVAAGEADTDAVNVSQLNATNEQIINNSNRISKLGDRVNKVGAGAAALAALHPMDFDPDDKWSFAAGYGNYAGQNAAAIGAYYRPDEKVMFSVGGTVGNGENMVNAGISFALDRTNRVSNSRTAMAREIVDLRGQLTQVTAELASLKATLGVIDETKTKLFPDVPANHWAYEYISKLAGNGYIEGYPDGNFDGNRLMTRYEFAAMLYRAMEKGAALEERIINEFAPELGRIRVDRISGKDGDRDKIERVRVNGPKNERDHYGSKLK</sequence>
<dbReference type="InterPro" id="IPR051465">
    <property type="entry name" value="Cell_Envelope_Struct_Comp"/>
</dbReference>
<proteinExistence type="inferred from homology"/>
<evidence type="ECO:0000256" key="10">
    <source>
        <dbReference type="ARBA" id="ARBA00023237"/>
    </source>
</evidence>
<dbReference type="SUPFAM" id="SSF54523">
    <property type="entry name" value="Pili subunits"/>
    <property type="match status" value="1"/>
</dbReference>
<dbReference type="EMBL" id="JAUMVS010000063">
    <property type="protein sequence ID" value="MDO4841914.1"/>
    <property type="molecule type" value="Genomic_DNA"/>
</dbReference>
<evidence type="ECO:0000313" key="14">
    <source>
        <dbReference type="Proteomes" id="UP001168575"/>
    </source>
</evidence>
<dbReference type="PROSITE" id="PS51272">
    <property type="entry name" value="SLH"/>
    <property type="match status" value="1"/>
</dbReference>
<evidence type="ECO:0000259" key="12">
    <source>
        <dbReference type="PROSITE" id="PS51272"/>
    </source>
</evidence>
<keyword evidence="7" id="KW-0732">Signal</keyword>
<dbReference type="Gene3D" id="3.30.1300.30">
    <property type="entry name" value="GSPII I/J protein-like"/>
    <property type="match status" value="1"/>
</dbReference>
<dbReference type="Gene3D" id="6.20.50.100">
    <property type="match status" value="2"/>
</dbReference>
<dbReference type="Gene3D" id="6.10.250.2120">
    <property type="match status" value="1"/>
</dbReference>
<evidence type="ECO:0000313" key="13">
    <source>
        <dbReference type="EMBL" id="MDO4841914.1"/>
    </source>
</evidence>
<gene>
    <name evidence="13" type="ORF">Q3982_04475</name>
</gene>
<evidence type="ECO:0000256" key="11">
    <source>
        <dbReference type="SAM" id="MobiDB-lite"/>
    </source>
</evidence>
<evidence type="ECO:0000256" key="2">
    <source>
        <dbReference type="ARBA" id="ARBA00004442"/>
    </source>
</evidence>
<dbReference type="Pfam" id="PF05662">
    <property type="entry name" value="YadA_stalk"/>
    <property type="match status" value="5"/>
</dbReference>
<comment type="subcellular location">
    <subcellularLocation>
        <location evidence="2">Cell outer membrane</location>
    </subcellularLocation>
    <subcellularLocation>
        <location evidence="1">Cell surface</location>
    </subcellularLocation>
</comment>
<dbReference type="Gene3D" id="6.10.250.2040">
    <property type="match status" value="2"/>
</dbReference>
<name>A0AA43RHH0_9ACTN</name>
<dbReference type="GO" id="GO:0015031">
    <property type="term" value="P:protein transport"/>
    <property type="evidence" value="ECO:0007669"/>
    <property type="project" value="UniProtKB-KW"/>
</dbReference>
<dbReference type="InterPro" id="IPR001119">
    <property type="entry name" value="SLH_dom"/>
</dbReference>
<reference evidence="13" key="1">
    <citation type="submission" date="2023-07" db="EMBL/GenBank/DDBJ databases">
        <title>Between Cages and Wild: Unraveling the Impact of Captivity on Animal Microbiomes and Antimicrobial Resistance.</title>
        <authorList>
            <person name="Schmartz G.P."/>
            <person name="Rehner J."/>
            <person name="Schuff M.J."/>
            <person name="Becker S.L."/>
            <person name="Kravczyk M."/>
            <person name="Gurevich A."/>
            <person name="Francke R."/>
            <person name="Mueller R."/>
            <person name="Keller V."/>
            <person name="Keller A."/>
        </authorList>
    </citation>
    <scope>NUCLEOTIDE SEQUENCE</scope>
    <source>
        <strain evidence="13">S12M_St_49</strain>
    </source>
</reference>
<dbReference type="Pfam" id="PF00395">
    <property type="entry name" value="SLH"/>
    <property type="match status" value="1"/>
</dbReference>
<keyword evidence="5" id="KW-1134">Transmembrane beta strand</keyword>
<dbReference type="InterPro" id="IPR005594">
    <property type="entry name" value="YadA_C"/>
</dbReference>
<dbReference type="Gene3D" id="2.20.70.140">
    <property type="match status" value="2"/>
</dbReference>
<dbReference type="PANTHER" id="PTHR43308">
    <property type="entry name" value="OUTER MEMBRANE PROTEIN ALPHA-RELATED"/>
    <property type="match status" value="1"/>
</dbReference>
<keyword evidence="14" id="KW-1185">Reference proteome</keyword>
<dbReference type="Proteomes" id="UP001168575">
    <property type="component" value="Unassembled WGS sequence"/>
</dbReference>
<dbReference type="Gene3D" id="1.20.5.170">
    <property type="match status" value="1"/>
</dbReference>
<evidence type="ECO:0000256" key="3">
    <source>
        <dbReference type="ARBA" id="ARBA00005848"/>
    </source>
</evidence>
<keyword evidence="9" id="KW-0472">Membrane</keyword>
<keyword evidence="8" id="KW-0653">Protein transport</keyword>
<keyword evidence="4" id="KW-0813">Transport</keyword>
<protein>
    <submittedName>
        <fullName evidence="13">YadA-like family protein</fullName>
    </submittedName>
</protein>
<feature type="region of interest" description="Disordered" evidence="11">
    <location>
        <begin position="1451"/>
        <end position="1474"/>
    </location>
</feature>
<dbReference type="InterPro" id="IPR008635">
    <property type="entry name" value="Coiled_stalk_dom"/>
</dbReference>
<evidence type="ECO:0000256" key="8">
    <source>
        <dbReference type="ARBA" id="ARBA00022927"/>
    </source>
</evidence>
<dbReference type="GO" id="GO:0009986">
    <property type="term" value="C:cell surface"/>
    <property type="evidence" value="ECO:0007669"/>
    <property type="project" value="UniProtKB-SubCell"/>
</dbReference>
<dbReference type="InterPro" id="IPR045584">
    <property type="entry name" value="Pilin-like"/>
</dbReference>
<evidence type="ECO:0000256" key="7">
    <source>
        <dbReference type="ARBA" id="ARBA00022729"/>
    </source>
</evidence>
<feature type="domain" description="SLH" evidence="12">
    <location>
        <begin position="1365"/>
        <end position="1428"/>
    </location>
</feature>
<dbReference type="InterPro" id="IPR011049">
    <property type="entry name" value="Serralysin-like_metalloprot_C"/>
</dbReference>
<evidence type="ECO:0000256" key="4">
    <source>
        <dbReference type="ARBA" id="ARBA00022448"/>
    </source>
</evidence>
<evidence type="ECO:0000256" key="6">
    <source>
        <dbReference type="ARBA" id="ARBA00022692"/>
    </source>
</evidence>
<dbReference type="Pfam" id="PF03895">
    <property type="entry name" value="YadA_anchor"/>
    <property type="match status" value="1"/>
</dbReference>
<dbReference type="SUPFAM" id="SSF101967">
    <property type="entry name" value="Adhesin YadA, collagen-binding domain"/>
    <property type="match status" value="2"/>
</dbReference>
<comment type="similarity">
    <text evidence="3">Belongs to the autotransporter-2 (AT-2) (TC 1.B.40) family.</text>
</comment>
<accession>A0AA43RHH0</accession>
<evidence type="ECO:0000256" key="9">
    <source>
        <dbReference type="ARBA" id="ARBA00023136"/>
    </source>
</evidence>